<dbReference type="AlphaFoldDB" id="L1Q3I4"/>
<dbReference type="eggNOG" id="COG1316">
    <property type="taxonomic scope" value="Bacteria"/>
</dbReference>
<keyword evidence="3" id="KW-0472">Membrane</keyword>
<evidence type="ECO:0000259" key="4">
    <source>
        <dbReference type="Pfam" id="PF03816"/>
    </source>
</evidence>
<evidence type="ECO:0000259" key="5">
    <source>
        <dbReference type="Pfam" id="PF13399"/>
    </source>
</evidence>
<evidence type="ECO:0000313" key="6">
    <source>
        <dbReference type="EMBL" id="EKY22255.1"/>
    </source>
</evidence>
<sequence length="452" mass="50726">MAKKTGDNNENIREVKRKVTSQKFSARQEFERKKLLRKKAKRKATIKRAIAAAIITAILLIAFVAIYLFSFVFSLNNNDMVKGVSPSGNEPVNILLLGMDIGDTENIENSAAKRTDTMMLLNYNPKTDSINIVSIPRDTLIEVEDAYDAYGDYVPYWKMNAAYALGGEKEVIYQVQKLLDITVNYIVEIDYNAFRSLIDAIGGVPMYIDQDMYYDDDAQDLHINFTAGETVMLDGQKAEEFFRWRQNNDGTGLADGDLGRIKNQQKFIAAVIKKCTNPLIVTDVPNILKAIKENVRTNMPGDKIISYGLKVLSNTGMTMNTLYGYDERIYGQDFLVVEQEYNQDIIDILKNGNGANSSTVNKAVYSIKILNGTRVNGLAGNLQVELEELGYSNMSIGNGEEAEKSVILCNNDELKQLLQDDIGINNIKKNKDSEYSDFDAVIIIGEDYLVFE</sequence>
<dbReference type="Gene3D" id="3.40.630.190">
    <property type="entry name" value="LCP protein"/>
    <property type="match status" value="1"/>
</dbReference>
<dbReference type="Proteomes" id="UP000010420">
    <property type="component" value="Unassembled WGS sequence"/>
</dbReference>
<dbReference type="InterPro" id="IPR004474">
    <property type="entry name" value="LytR_CpsA_psr"/>
</dbReference>
<comment type="caution">
    <text evidence="6">The sequence shown here is derived from an EMBL/GenBank/DDBJ whole genome shotgun (WGS) entry which is preliminary data.</text>
</comment>
<dbReference type="HOGENOM" id="CLU_016455_5_2_9"/>
<feature type="domain" description="Cell envelope-related transcriptional attenuator" evidence="4">
    <location>
        <begin position="114"/>
        <end position="275"/>
    </location>
</feature>
<keyword evidence="7" id="KW-1185">Reference proteome</keyword>
<accession>L1Q3I4</accession>
<evidence type="ECO:0000313" key="7">
    <source>
        <dbReference type="Proteomes" id="UP000010420"/>
    </source>
</evidence>
<evidence type="ECO:0000256" key="3">
    <source>
        <dbReference type="SAM" id="Phobius"/>
    </source>
</evidence>
<feature type="domain" description="LytR/CpsA/Psr regulator C-terminal" evidence="5">
    <location>
        <begin position="366"/>
        <end position="448"/>
    </location>
</feature>
<proteinExistence type="inferred from homology"/>
<feature type="compositionally biased region" description="Basic and acidic residues" evidence="2">
    <location>
        <begin position="1"/>
        <end position="14"/>
    </location>
</feature>
<evidence type="ECO:0000256" key="1">
    <source>
        <dbReference type="ARBA" id="ARBA00006068"/>
    </source>
</evidence>
<protein>
    <submittedName>
        <fullName evidence="6">Cell envelope-like function transcriptional attenuator common domain protein</fullName>
    </submittedName>
</protein>
<dbReference type="PANTHER" id="PTHR33392">
    <property type="entry name" value="POLYISOPRENYL-TEICHOIC ACID--PEPTIDOGLYCAN TEICHOIC ACID TRANSFERASE TAGU"/>
    <property type="match status" value="1"/>
</dbReference>
<dbReference type="Pfam" id="PF03816">
    <property type="entry name" value="LytR_cpsA_psr"/>
    <property type="match status" value="1"/>
</dbReference>
<dbReference type="Gene3D" id="3.30.70.2390">
    <property type="match status" value="1"/>
</dbReference>
<comment type="similarity">
    <text evidence="1">Belongs to the LytR/CpsA/Psr (LCP) family.</text>
</comment>
<dbReference type="NCBIfam" id="TIGR00350">
    <property type="entry name" value="lytR_cpsA_psr"/>
    <property type="match status" value="1"/>
</dbReference>
<keyword evidence="3" id="KW-1133">Transmembrane helix</keyword>
<dbReference type="PANTHER" id="PTHR33392:SF6">
    <property type="entry name" value="POLYISOPRENYL-TEICHOIC ACID--PEPTIDOGLYCAN TEICHOIC ACID TRANSFERASE TAGU"/>
    <property type="match status" value="1"/>
</dbReference>
<dbReference type="Pfam" id="PF13399">
    <property type="entry name" value="LytR_C"/>
    <property type="match status" value="1"/>
</dbReference>
<feature type="transmembrane region" description="Helical" evidence="3">
    <location>
        <begin position="49"/>
        <end position="73"/>
    </location>
</feature>
<keyword evidence="3" id="KW-0812">Transmembrane</keyword>
<dbReference type="RefSeq" id="WP_005216127.1">
    <property type="nucleotide sequence ID" value="NZ_KB291715.1"/>
</dbReference>
<evidence type="ECO:0000256" key="2">
    <source>
        <dbReference type="SAM" id="MobiDB-lite"/>
    </source>
</evidence>
<dbReference type="OrthoDB" id="305468at2"/>
<feature type="region of interest" description="Disordered" evidence="2">
    <location>
        <begin position="1"/>
        <end position="25"/>
    </location>
</feature>
<dbReference type="InterPro" id="IPR050922">
    <property type="entry name" value="LytR/CpsA/Psr_CW_biosynth"/>
</dbReference>
<dbReference type="STRING" id="545697.HMPREF0216_03299"/>
<reference evidence="6 7" key="1">
    <citation type="submission" date="2012-05" db="EMBL/GenBank/DDBJ databases">
        <authorList>
            <person name="Weinstock G."/>
            <person name="Sodergren E."/>
            <person name="Lobos E.A."/>
            <person name="Fulton L."/>
            <person name="Fulton R."/>
            <person name="Courtney L."/>
            <person name="Fronick C."/>
            <person name="O'Laughlin M."/>
            <person name="Godfrey J."/>
            <person name="Wilson R.M."/>
            <person name="Miner T."/>
            <person name="Farmer C."/>
            <person name="Delehaunty K."/>
            <person name="Cordes M."/>
            <person name="Minx P."/>
            <person name="Tomlinson C."/>
            <person name="Chen J."/>
            <person name="Wollam A."/>
            <person name="Pepin K.H."/>
            <person name="Bhonagiri V."/>
            <person name="Zhang X."/>
            <person name="Suruliraj S."/>
            <person name="Warren W."/>
            <person name="Mitreva M."/>
            <person name="Mardis E.R."/>
            <person name="Wilson R.K."/>
        </authorList>
    </citation>
    <scope>NUCLEOTIDE SEQUENCE [LARGE SCALE GENOMIC DNA]</scope>
    <source>
        <strain evidence="6 7">DSM 1785</strain>
    </source>
</reference>
<dbReference type="EMBL" id="AMEZ01000133">
    <property type="protein sequence ID" value="EKY22255.1"/>
    <property type="molecule type" value="Genomic_DNA"/>
</dbReference>
<organism evidence="6 7">
    <name type="scientific">Clostridium celatum DSM 1785</name>
    <dbReference type="NCBI Taxonomy" id="545697"/>
    <lineage>
        <taxon>Bacteria</taxon>
        <taxon>Bacillati</taxon>
        <taxon>Bacillota</taxon>
        <taxon>Clostridia</taxon>
        <taxon>Eubacteriales</taxon>
        <taxon>Clostridiaceae</taxon>
        <taxon>Clostridium</taxon>
    </lineage>
</organism>
<name>L1Q3I4_9CLOT</name>
<dbReference type="InterPro" id="IPR027381">
    <property type="entry name" value="LytR/CpsA/Psr_C"/>
</dbReference>
<dbReference type="PATRIC" id="fig|545697.3.peg.3223"/>
<gene>
    <name evidence="6" type="ORF">HMPREF0216_03299</name>
</gene>